<dbReference type="InParanoid" id="A0A2J6SFM6"/>
<keyword evidence="3" id="KW-1185">Reference proteome</keyword>
<organism evidence="2 3">
    <name type="scientific">Hyaloscypha bicolor E</name>
    <dbReference type="NCBI Taxonomy" id="1095630"/>
    <lineage>
        <taxon>Eukaryota</taxon>
        <taxon>Fungi</taxon>
        <taxon>Dikarya</taxon>
        <taxon>Ascomycota</taxon>
        <taxon>Pezizomycotina</taxon>
        <taxon>Leotiomycetes</taxon>
        <taxon>Helotiales</taxon>
        <taxon>Hyaloscyphaceae</taxon>
        <taxon>Hyaloscypha</taxon>
        <taxon>Hyaloscypha bicolor</taxon>
    </lineage>
</organism>
<dbReference type="GeneID" id="36579732"/>
<reference evidence="2 3" key="1">
    <citation type="submission" date="2016-04" db="EMBL/GenBank/DDBJ databases">
        <title>A degradative enzymes factory behind the ericoid mycorrhizal symbiosis.</title>
        <authorList>
            <consortium name="DOE Joint Genome Institute"/>
            <person name="Martino E."/>
            <person name="Morin E."/>
            <person name="Grelet G."/>
            <person name="Kuo A."/>
            <person name="Kohler A."/>
            <person name="Daghino S."/>
            <person name="Barry K."/>
            <person name="Choi C."/>
            <person name="Cichocki N."/>
            <person name="Clum A."/>
            <person name="Copeland A."/>
            <person name="Hainaut M."/>
            <person name="Haridas S."/>
            <person name="Labutti K."/>
            <person name="Lindquist E."/>
            <person name="Lipzen A."/>
            <person name="Khouja H.-R."/>
            <person name="Murat C."/>
            <person name="Ohm R."/>
            <person name="Olson A."/>
            <person name="Spatafora J."/>
            <person name="Veneault-Fourrey C."/>
            <person name="Henrissat B."/>
            <person name="Grigoriev I."/>
            <person name="Martin F."/>
            <person name="Perotto S."/>
        </authorList>
    </citation>
    <scope>NUCLEOTIDE SEQUENCE [LARGE SCALE GENOMIC DNA]</scope>
    <source>
        <strain evidence="2 3">E</strain>
    </source>
</reference>
<dbReference type="RefSeq" id="XP_024726471.1">
    <property type="nucleotide sequence ID" value="XM_024871650.1"/>
</dbReference>
<evidence type="ECO:0000313" key="2">
    <source>
        <dbReference type="EMBL" id="PMD49567.1"/>
    </source>
</evidence>
<dbReference type="EMBL" id="KZ613920">
    <property type="protein sequence ID" value="PMD49567.1"/>
    <property type="molecule type" value="Genomic_DNA"/>
</dbReference>
<dbReference type="AlphaFoldDB" id="A0A2J6SFM6"/>
<dbReference type="Proteomes" id="UP000235371">
    <property type="component" value="Unassembled WGS sequence"/>
</dbReference>
<feature type="compositionally biased region" description="Polar residues" evidence="1">
    <location>
        <begin position="52"/>
        <end position="67"/>
    </location>
</feature>
<accession>A0A2J6SFM6</accession>
<feature type="compositionally biased region" description="Pro residues" evidence="1">
    <location>
        <begin position="1"/>
        <end position="11"/>
    </location>
</feature>
<feature type="region of interest" description="Disordered" evidence="1">
    <location>
        <begin position="1"/>
        <end position="79"/>
    </location>
</feature>
<name>A0A2J6SFM6_9HELO</name>
<feature type="compositionally biased region" description="Low complexity" evidence="1">
    <location>
        <begin position="12"/>
        <end position="30"/>
    </location>
</feature>
<dbReference type="OrthoDB" id="3560404at2759"/>
<evidence type="ECO:0000256" key="1">
    <source>
        <dbReference type="SAM" id="MobiDB-lite"/>
    </source>
</evidence>
<evidence type="ECO:0000313" key="3">
    <source>
        <dbReference type="Proteomes" id="UP000235371"/>
    </source>
</evidence>
<protein>
    <submittedName>
        <fullName evidence="2">Uncharacterized protein</fullName>
    </submittedName>
</protein>
<proteinExistence type="predicted"/>
<sequence length="106" mass="11755">MTEYQPPPQPQPSYSQAGYTTDTTATTQPTYHQDQYYQQPPTPWQGHDLPYGTTSGFQHLSIDSTSGPAPPDPWQYDSYAYGAEDPFVFTGWNQNQPGPGTPHGDS</sequence>
<gene>
    <name evidence="2" type="ORF">K444DRAFT_290708</name>
</gene>